<accession>A0ABQ9ETM6</accession>
<comment type="subcellular location">
    <subcellularLocation>
        <location evidence="3">Nucleus</location>
    </subcellularLocation>
</comment>
<dbReference type="InterPro" id="IPR007012">
    <property type="entry name" value="PolA_pol_cen_dom"/>
</dbReference>
<dbReference type="InterPro" id="IPR048840">
    <property type="entry name" value="PolA_pol_NTPase"/>
</dbReference>
<feature type="domain" description="Poly(A) polymerase nucleotidyltransferase" evidence="15">
    <location>
        <begin position="23"/>
        <end position="150"/>
    </location>
</feature>
<evidence type="ECO:0000256" key="6">
    <source>
        <dbReference type="ARBA" id="ARBA00022664"/>
    </source>
</evidence>
<dbReference type="PANTHER" id="PTHR10682:SF10">
    <property type="entry name" value="POLYNUCLEOTIDE ADENYLYLTRANSFERASE"/>
    <property type="match status" value="1"/>
</dbReference>
<evidence type="ECO:0000256" key="3">
    <source>
        <dbReference type="ARBA" id="ARBA00004123"/>
    </source>
</evidence>
<proteinExistence type="inferred from homology"/>
<evidence type="ECO:0000259" key="15">
    <source>
        <dbReference type="Pfam" id="PF20750"/>
    </source>
</evidence>
<dbReference type="PANTHER" id="PTHR10682">
    <property type="entry name" value="POLY A POLYMERASE"/>
    <property type="match status" value="1"/>
</dbReference>
<dbReference type="SUPFAM" id="SSF81631">
    <property type="entry name" value="PAP/OAS1 substrate-binding domain"/>
    <property type="match status" value="1"/>
</dbReference>
<name>A0ABQ9ETM6_TEGGR</name>
<evidence type="ECO:0000256" key="11">
    <source>
        <dbReference type="ARBA" id="ARBA00022842"/>
    </source>
</evidence>
<keyword evidence="9" id="KW-0547">Nucleotide-binding</keyword>
<evidence type="ECO:0000256" key="10">
    <source>
        <dbReference type="ARBA" id="ARBA00022840"/>
    </source>
</evidence>
<keyword evidence="12" id="KW-0539">Nucleus</keyword>
<dbReference type="Gene3D" id="3.30.460.10">
    <property type="entry name" value="Beta Polymerase, domain 2"/>
    <property type="match status" value="1"/>
</dbReference>
<evidence type="ECO:0000256" key="4">
    <source>
        <dbReference type="ARBA" id="ARBA00010912"/>
    </source>
</evidence>
<feature type="domain" description="Poly(A) polymerase central" evidence="14">
    <location>
        <begin position="205"/>
        <end position="261"/>
    </location>
</feature>
<keyword evidence="7" id="KW-0808">Transferase</keyword>
<comment type="cofactor">
    <cofactor evidence="2">
        <name>Mg(2+)</name>
        <dbReference type="ChEBI" id="CHEBI:18420"/>
    </cofactor>
</comment>
<evidence type="ECO:0000256" key="8">
    <source>
        <dbReference type="ARBA" id="ARBA00022723"/>
    </source>
</evidence>
<keyword evidence="6" id="KW-0507">mRNA processing</keyword>
<evidence type="ECO:0000256" key="13">
    <source>
        <dbReference type="ARBA" id="ARBA00048830"/>
    </source>
</evidence>
<evidence type="ECO:0000256" key="9">
    <source>
        <dbReference type="ARBA" id="ARBA00022741"/>
    </source>
</evidence>
<comment type="catalytic activity">
    <reaction evidence="13">
        <text>RNA(n) + ATP = RNA(n)-3'-adenine ribonucleotide + diphosphate</text>
        <dbReference type="Rhea" id="RHEA:11332"/>
        <dbReference type="Rhea" id="RHEA-COMP:14527"/>
        <dbReference type="Rhea" id="RHEA-COMP:17347"/>
        <dbReference type="ChEBI" id="CHEBI:30616"/>
        <dbReference type="ChEBI" id="CHEBI:33019"/>
        <dbReference type="ChEBI" id="CHEBI:140395"/>
        <dbReference type="ChEBI" id="CHEBI:173115"/>
        <dbReference type="EC" id="2.7.7.19"/>
    </reaction>
</comment>
<dbReference type="Proteomes" id="UP001217089">
    <property type="component" value="Unassembled WGS sequence"/>
</dbReference>
<evidence type="ECO:0000256" key="12">
    <source>
        <dbReference type="ARBA" id="ARBA00023242"/>
    </source>
</evidence>
<reference evidence="16 17" key="1">
    <citation type="submission" date="2022-12" db="EMBL/GenBank/DDBJ databases">
        <title>Chromosome-level genome of Tegillarca granosa.</title>
        <authorList>
            <person name="Kim J."/>
        </authorList>
    </citation>
    <scope>NUCLEOTIDE SEQUENCE [LARGE SCALE GENOMIC DNA]</scope>
    <source>
        <strain evidence="16">Teg-2019</strain>
        <tissue evidence="16">Adductor muscle</tissue>
    </source>
</reference>
<gene>
    <name evidence="16" type="ORF">KUTeg_013412</name>
</gene>
<sequence>MRDQRFFLLVYSIMAQNQKIYPGITSPISLEGPKQVDLKLSQKLEESLRSYGVFESQQEVDHRKEVLHKINVLVRKWIKDVSRQKENIPESKINTFGGKAFPLGSYSLGVNTKDADLNILCVAPRHVKRSDFFSSFLDILKQQKETRDLRLDMLFASLDLPQIPENIDLRDESLLKHLSEKCVRSLNGSYRVTDEILHLVPNKETFRMTLQAIKLWAKKRGVYSSALGFLGGVSWAMLVARVCQLYPNAAPATLIYKFFMVNPSDRIHLMPIITPAYPQQTSTFNALYSIDRTCRKRSTSFRMAWLSRIKN</sequence>
<evidence type="ECO:0000256" key="2">
    <source>
        <dbReference type="ARBA" id="ARBA00001946"/>
    </source>
</evidence>
<dbReference type="EMBL" id="JARBDR010000657">
    <property type="protein sequence ID" value="KAJ8308538.1"/>
    <property type="molecule type" value="Genomic_DNA"/>
</dbReference>
<dbReference type="InterPro" id="IPR043519">
    <property type="entry name" value="NT_sf"/>
</dbReference>
<evidence type="ECO:0000256" key="7">
    <source>
        <dbReference type="ARBA" id="ARBA00022679"/>
    </source>
</evidence>
<keyword evidence="17" id="KW-1185">Reference proteome</keyword>
<evidence type="ECO:0000256" key="1">
    <source>
        <dbReference type="ARBA" id="ARBA00001936"/>
    </source>
</evidence>
<dbReference type="Gene3D" id="1.10.1410.10">
    <property type="match status" value="2"/>
</dbReference>
<keyword evidence="10" id="KW-0067">ATP-binding</keyword>
<evidence type="ECO:0000313" key="17">
    <source>
        <dbReference type="Proteomes" id="UP001217089"/>
    </source>
</evidence>
<dbReference type="Pfam" id="PF04928">
    <property type="entry name" value="PAP_central"/>
    <property type="match status" value="1"/>
</dbReference>
<dbReference type="Pfam" id="PF20750">
    <property type="entry name" value="PAP_NTPase"/>
    <property type="match status" value="1"/>
</dbReference>
<comment type="caution">
    <text evidence="16">The sequence shown here is derived from an EMBL/GenBank/DDBJ whole genome shotgun (WGS) entry which is preliminary data.</text>
</comment>
<dbReference type="EC" id="2.7.7.19" evidence="5"/>
<comment type="cofactor">
    <cofactor evidence="1">
        <name>Mn(2+)</name>
        <dbReference type="ChEBI" id="CHEBI:29035"/>
    </cofactor>
</comment>
<dbReference type="SUPFAM" id="SSF81301">
    <property type="entry name" value="Nucleotidyltransferase"/>
    <property type="match status" value="1"/>
</dbReference>
<organism evidence="16 17">
    <name type="scientific">Tegillarca granosa</name>
    <name type="common">Malaysian cockle</name>
    <name type="synonym">Anadara granosa</name>
    <dbReference type="NCBI Taxonomy" id="220873"/>
    <lineage>
        <taxon>Eukaryota</taxon>
        <taxon>Metazoa</taxon>
        <taxon>Spiralia</taxon>
        <taxon>Lophotrochozoa</taxon>
        <taxon>Mollusca</taxon>
        <taxon>Bivalvia</taxon>
        <taxon>Autobranchia</taxon>
        <taxon>Pteriomorphia</taxon>
        <taxon>Arcoida</taxon>
        <taxon>Arcoidea</taxon>
        <taxon>Arcidae</taxon>
        <taxon>Tegillarca</taxon>
    </lineage>
</organism>
<evidence type="ECO:0000256" key="5">
    <source>
        <dbReference type="ARBA" id="ARBA00012388"/>
    </source>
</evidence>
<keyword evidence="8" id="KW-0479">Metal-binding</keyword>
<protein>
    <recommendedName>
        <fullName evidence="5">polynucleotide adenylyltransferase</fullName>
        <ecNumber evidence="5">2.7.7.19</ecNumber>
    </recommendedName>
</protein>
<evidence type="ECO:0000313" key="16">
    <source>
        <dbReference type="EMBL" id="KAJ8308538.1"/>
    </source>
</evidence>
<comment type="similarity">
    <text evidence="4">Belongs to the poly(A) polymerase family.</text>
</comment>
<keyword evidence="11" id="KW-0460">Magnesium</keyword>
<evidence type="ECO:0000259" key="14">
    <source>
        <dbReference type="Pfam" id="PF04928"/>
    </source>
</evidence>